<evidence type="ECO:0000256" key="1">
    <source>
        <dbReference type="SAM" id="MobiDB-lite"/>
    </source>
</evidence>
<dbReference type="InterPro" id="IPR045275">
    <property type="entry name" value="MscS_archaea/bacteria_type"/>
</dbReference>
<comment type="caution">
    <text evidence="3">The sequence shown here is derived from an EMBL/GenBank/DDBJ whole genome shotgun (WGS) entry which is preliminary data.</text>
</comment>
<keyword evidence="2" id="KW-1133">Transmembrane helix</keyword>
<evidence type="ECO:0000313" key="4">
    <source>
        <dbReference type="Proteomes" id="UP000287352"/>
    </source>
</evidence>
<dbReference type="AlphaFoldDB" id="A0A401ZXE8"/>
<sequence length="274" mass="29494">MSTVTDWGSAIVSSFAAALALLFAFVPKLLGFLVILLIGWLVASALAKAVTFLLRKVGFDRISSRIGLTRFEQQMGLRMDAPDLLGKIVYWFVFLVFLVPAVDALGLTSVSSLLDKVISYIPNLFIAIIILFVGGLLAKLAADIVRGAAASGRFGNPNLFANITRYVILGFIALLALYQLQIAPAMIQTLFTAILGGAALAFGLAFGLGGRDSAKRYLDRSEAALSGGSSESYTTPLQTNQESGYPRSGHMTNQYQMQQTPPPFSNDMQQDRPS</sequence>
<reference evidence="4" key="1">
    <citation type="submission" date="2018-12" db="EMBL/GenBank/DDBJ databases">
        <title>Tengunoibacter tsumagoiensis gen. nov., sp. nov., Dictyobacter kobayashii sp. nov., D. alpinus sp. nov., and D. joshuensis sp. nov. and description of Dictyobacteraceae fam. nov. within the order Ktedonobacterales isolated from Tengu-no-mugimeshi.</title>
        <authorList>
            <person name="Wang C.M."/>
            <person name="Zheng Y."/>
            <person name="Sakai Y."/>
            <person name="Toyoda A."/>
            <person name="Minakuchi Y."/>
            <person name="Abe K."/>
            <person name="Yokota A."/>
            <person name="Yabe S."/>
        </authorList>
    </citation>
    <scope>NUCLEOTIDE SEQUENCE [LARGE SCALE GENOMIC DNA]</scope>
    <source>
        <strain evidence="4">Uno3</strain>
    </source>
</reference>
<keyword evidence="2" id="KW-0472">Membrane</keyword>
<keyword evidence="2" id="KW-0812">Transmembrane</keyword>
<feature type="compositionally biased region" description="Polar residues" evidence="1">
    <location>
        <begin position="250"/>
        <end position="259"/>
    </location>
</feature>
<evidence type="ECO:0000256" key="2">
    <source>
        <dbReference type="SAM" id="Phobius"/>
    </source>
</evidence>
<dbReference type="PANTHER" id="PTHR30221:SF1">
    <property type="entry name" value="SMALL-CONDUCTANCE MECHANOSENSITIVE CHANNEL"/>
    <property type="match status" value="1"/>
</dbReference>
<evidence type="ECO:0000313" key="3">
    <source>
        <dbReference type="EMBL" id="GCE11524.1"/>
    </source>
</evidence>
<protein>
    <recommendedName>
        <fullName evidence="5">Small-conductance mechanosensitive ion channel</fullName>
    </recommendedName>
</protein>
<dbReference type="Proteomes" id="UP000287352">
    <property type="component" value="Unassembled WGS sequence"/>
</dbReference>
<dbReference type="EMBL" id="BIFR01000001">
    <property type="protein sequence ID" value="GCE11524.1"/>
    <property type="molecule type" value="Genomic_DNA"/>
</dbReference>
<dbReference type="Pfam" id="PF05552">
    <property type="entry name" value="MS_channel_1st_1"/>
    <property type="match status" value="2"/>
</dbReference>
<feature type="transmembrane region" description="Helical" evidence="2">
    <location>
        <begin position="163"/>
        <end position="180"/>
    </location>
</feature>
<feature type="region of interest" description="Disordered" evidence="1">
    <location>
        <begin position="226"/>
        <end position="274"/>
    </location>
</feature>
<dbReference type="InterPro" id="IPR008910">
    <property type="entry name" value="MSC_TM_helix"/>
</dbReference>
<feature type="transmembrane region" description="Helical" evidence="2">
    <location>
        <begin position="186"/>
        <end position="208"/>
    </location>
</feature>
<feature type="compositionally biased region" description="Polar residues" evidence="1">
    <location>
        <begin position="233"/>
        <end position="243"/>
    </location>
</feature>
<name>A0A401ZXE8_9CHLR</name>
<dbReference type="GO" id="GO:0008381">
    <property type="term" value="F:mechanosensitive monoatomic ion channel activity"/>
    <property type="evidence" value="ECO:0007669"/>
    <property type="project" value="InterPro"/>
</dbReference>
<feature type="transmembrane region" description="Helical" evidence="2">
    <location>
        <begin position="7"/>
        <end position="26"/>
    </location>
</feature>
<feature type="transmembrane region" description="Helical" evidence="2">
    <location>
        <begin position="88"/>
        <end position="114"/>
    </location>
</feature>
<organism evidence="3 4">
    <name type="scientific">Tengunoibacter tsumagoiensis</name>
    <dbReference type="NCBI Taxonomy" id="2014871"/>
    <lineage>
        <taxon>Bacteria</taxon>
        <taxon>Bacillati</taxon>
        <taxon>Chloroflexota</taxon>
        <taxon>Ktedonobacteria</taxon>
        <taxon>Ktedonobacterales</taxon>
        <taxon>Dictyobacteraceae</taxon>
        <taxon>Tengunoibacter</taxon>
    </lineage>
</organism>
<keyword evidence="4" id="KW-1185">Reference proteome</keyword>
<feature type="transmembrane region" description="Helical" evidence="2">
    <location>
        <begin position="120"/>
        <end position="142"/>
    </location>
</feature>
<evidence type="ECO:0008006" key="5">
    <source>
        <dbReference type="Google" id="ProtNLM"/>
    </source>
</evidence>
<accession>A0A401ZXE8</accession>
<dbReference type="RefSeq" id="WP_161975315.1">
    <property type="nucleotide sequence ID" value="NZ_BIFR01000001.1"/>
</dbReference>
<feature type="transmembrane region" description="Helical" evidence="2">
    <location>
        <begin position="32"/>
        <end position="54"/>
    </location>
</feature>
<proteinExistence type="predicted"/>
<dbReference type="PANTHER" id="PTHR30221">
    <property type="entry name" value="SMALL-CONDUCTANCE MECHANOSENSITIVE CHANNEL"/>
    <property type="match status" value="1"/>
</dbReference>
<gene>
    <name evidence="3" type="ORF">KTT_13830</name>
</gene>
<dbReference type="Gene3D" id="1.10.287.1260">
    <property type="match status" value="1"/>
</dbReference>